<dbReference type="EMBL" id="DUTF01000150">
    <property type="protein sequence ID" value="HHY26412.1"/>
    <property type="molecule type" value="Genomic_DNA"/>
</dbReference>
<dbReference type="InterPro" id="IPR044068">
    <property type="entry name" value="CB"/>
</dbReference>
<dbReference type="PANTHER" id="PTHR30349:SF41">
    <property type="entry name" value="INTEGRASE_RECOMBINASE PROTEIN MJ0367-RELATED"/>
    <property type="match status" value="1"/>
</dbReference>
<proteinExistence type="inferred from homology"/>
<dbReference type="PANTHER" id="PTHR30349">
    <property type="entry name" value="PHAGE INTEGRASE-RELATED"/>
    <property type="match status" value="1"/>
</dbReference>
<feature type="domain" description="Tyr recombinase" evidence="6">
    <location>
        <begin position="231"/>
        <end position="431"/>
    </location>
</feature>
<dbReference type="PROSITE" id="PS51900">
    <property type="entry name" value="CB"/>
    <property type="match status" value="1"/>
</dbReference>
<dbReference type="InterPro" id="IPR010998">
    <property type="entry name" value="Integrase_recombinase_N"/>
</dbReference>
<name>A0A7C7D559_9FIRM</name>
<dbReference type="Pfam" id="PF00589">
    <property type="entry name" value="Phage_integrase"/>
    <property type="match status" value="1"/>
</dbReference>
<gene>
    <name evidence="8" type="ORF">GX523_06635</name>
</gene>
<dbReference type="InterPro" id="IPR002104">
    <property type="entry name" value="Integrase_catalytic"/>
</dbReference>
<dbReference type="GO" id="GO:0015074">
    <property type="term" value="P:DNA integration"/>
    <property type="evidence" value="ECO:0007669"/>
    <property type="project" value="InterPro"/>
</dbReference>
<dbReference type="CDD" id="cd01189">
    <property type="entry name" value="INT_ICEBs1_C_like"/>
    <property type="match status" value="1"/>
</dbReference>
<sequence length="450" mass="51373">MAHAEFKGIGTKGQAKFRLYYDGPKSADGSRNQKKESYTIDPLPEKAGALAKAAANRKNGTATKTDTILLERFEKKAAELAEAEAKKREDEINKPNYVEPVYETFKELSDRWLKYRAGTSRKGKKQPKTMLRYEELLERINEFLGADEAARINIDRIEEFYAWLAAQPKKLGKGQKPSEKPPATLSFRTQWHHHRCLYSVLEYGVERQKLSSNPCKYVQPQSLGEDDADEGKVDCYTEEEVARIRDYLEPESLQHKVLVTMALEIGARVGELQGLKWTDIDFESKLVDICKSWQYIPGKGSFEKPTKNKSSNRKVRLSANSIFLLRQLKGEQENNAEERGTKWEDSGAVFTAWNGKQVNAVWASCWWRGWIRKTDLPIKTFHSLRHTCISLLIHAGANPLEVARMVGHSNAEMLWRVYGHPVQKESFNGADIMQKIMSKKKDKIESNSAN</sequence>
<evidence type="ECO:0000259" key="6">
    <source>
        <dbReference type="PROSITE" id="PS51898"/>
    </source>
</evidence>
<keyword evidence="2 4" id="KW-0238">DNA-binding</keyword>
<reference evidence="8 9" key="1">
    <citation type="journal article" date="2020" name="Biotechnol. Biofuels">
        <title>New insights from the biogas microbiome by comprehensive genome-resolved metagenomics of nearly 1600 species originating from multiple anaerobic digesters.</title>
        <authorList>
            <person name="Campanaro S."/>
            <person name="Treu L."/>
            <person name="Rodriguez-R L.M."/>
            <person name="Kovalovszki A."/>
            <person name="Ziels R.M."/>
            <person name="Maus I."/>
            <person name="Zhu X."/>
            <person name="Kougias P.G."/>
            <person name="Basile A."/>
            <person name="Luo G."/>
            <person name="Schluter A."/>
            <person name="Konstantinidis K.T."/>
            <person name="Angelidaki I."/>
        </authorList>
    </citation>
    <scope>NUCLEOTIDE SEQUENCE [LARGE SCALE GENOMIC DNA]</scope>
    <source>
        <strain evidence="8">AS05jafATM_4</strain>
    </source>
</reference>
<evidence type="ECO:0000259" key="7">
    <source>
        <dbReference type="PROSITE" id="PS51900"/>
    </source>
</evidence>
<dbReference type="GO" id="GO:0006310">
    <property type="term" value="P:DNA recombination"/>
    <property type="evidence" value="ECO:0007669"/>
    <property type="project" value="UniProtKB-KW"/>
</dbReference>
<comment type="caution">
    <text evidence="8">The sequence shown here is derived from an EMBL/GenBank/DDBJ whole genome shotgun (WGS) entry which is preliminary data.</text>
</comment>
<keyword evidence="3" id="KW-0233">DNA recombination</keyword>
<comment type="similarity">
    <text evidence="1">Belongs to the 'phage' integrase family.</text>
</comment>
<organism evidence="8 9">
    <name type="scientific">Desulfitobacterium dehalogenans</name>
    <dbReference type="NCBI Taxonomy" id="36854"/>
    <lineage>
        <taxon>Bacteria</taxon>
        <taxon>Bacillati</taxon>
        <taxon>Bacillota</taxon>
        <taxon>Clostridia</taxon>
        <taxon>Eubacteriales</taxon>
        <taxon>Desulfitobacteriaceae</taxon>
        <taxon>Desulfitobacterium</taxon>
    </lineage>
</organism>
<dbReference type="InterPro" id="IPR050090">
    <property type="entry name" value="Tyrosine_recombinase_XerCD"/>
</dbReference>
<feature type="region of interest" description="Disordered" evidence="5">
    <location>
        <begin position="21"/>
        <end position="43"/>
    </location>
</feature>
<dbReference type="InterPro" id="IPR011010">
    <property type="entry name" value="DNA_brk_join_enz"/>
</dbReference>
<dbReference type="AlphaFoldDB" id="A0A7C7D559"/>
<dbReference type="Gene3D" id="1.10.443.10">
    <property type="entry name" value="Intergrase catalytic core"/>
    <property type="match status" value="1"/>
</dbReference>
<dbReference type="Proteomes" id="UP000553059">
    <property type="component" value="Unassembled WGS sequence"/>
</dbReference>
<evidence type="ECO:0000256" key="3">
    <source>
        <dbReference type="ARBA" id="ARBA00023172"/>
    </source>
</evidence>
<dbReference type="Gene3D" id="1.10.150.130">
    <property type="match status" value="1"/>
</dbReference>
<evidence type="ECO:0000256" key="1">
    <source>
        <dbReference type="ARBA" id="ARBA00008857"/>
    </source>
</evidence>
<evidence type="ECO:0000256" key="2">
    <source>
        <dbReference type="ARBA" id="ARBA00023125"/>
    </source>
</evidence>
<dbReference type="GO" id="GO:0003677">
    <property type="term" value="F:DNA binding"/>
    <property type="evidence" value="ECO:0007669"/>
    <property type="project" value="UniProtKB-UniRule"/>
</dbReference>
<evidence type="ECO:0000256" key="5">
    <source>
        <dbReference type="SAM" id="MobiDB-lite"/>
    </source>
</evidence>
<dbReference type="SUPFAM" id="SSF56349">
    <property type="entry name" value="DNA breaking-rejoining enzymes"/>
    <property type="match status" value="1"/>
</dbReference>
<protein>
    <submittedName>
        <fullName evidence="8">Site-specific integrase</fullName>
    </submittedName>
</protein>
<dbReference type="PROSITE" id="PS51898">
    <property type="entry name" value="TYR_RECOMBINASE"/>
    <property type="match status" value="1"/>
</dbReference>
<accession>A0A7C7D559</accession>
<evidence type="ECO:0000313" key="8">
    <source>
        <dbReference type="EMBL" id="HHY26412.1"/>
    </source>
</evidence>
<evidence type="ECO:0000313" key="9">
    <source>
        <dbReference type="Proteomes" id="UP000553059"/>
    </source>
</evidence>
<dbReference type="InterPro" id="IPR013762">
    <property type="entry name" value="Integrase-like_cat_sf"/>
</dbReference>
<feature type="domain" description="Core-binding (CB)" evidence="7">
    <location>
        <begin position="103"/>
        <end position="205"/>
    </location>
</feature>
<evidence type="ECO:0000256" key="4">
    <source>
        <dbReference type="PROSITE-ProRule" id="PRU01248"/>
    </source>
</evidence>